<gene>
    <name evidence="12" type="ORF">ASZ78_006911</name>
</gene>
<evidence type="ECO:0000256" key="2">
    <source>
        <dbReference type="ARBA" id="ARBA00004324"/>
    </source>
</evidence>
<dbReference type="Proteomes" id="UP000198323">
    <property type="component" value="Unassembled WGS sequence"/>
</dbReference>
<evidence type="ECO:0000256" key="6">
    <source>
        <dbReference type="ARBA" id="ARBA00022843"/>
    </source>
</evidence>
<feature type="compositionally biased region" description="Pro residues" evidence="11">
    <location>
        <begin position="78"/>
        <end position="94"/>
    </location>
</feature>
<comment type="function">
    <text evidence="10">In unstressed cells, promotes SIAH1-mediated polyubiquitination and degradation of the serine/threonine-protein kinase HIPK2, probably by acting as a loading factor that potentiates complex formation between HIPK2 and ubiquitin ligase SIAH1. In response to DNA damage, localizes to the nucleus following phosphorylation by HIPK2 and modulates the expression of a subset of TP53/p53 target genes by binding to TP53 at target gene promoters. This limits the expression of a number of cell death-mediating TP53 target genes, reducing DNA damage-induced cell death. Enhances the binding of transcription factor TCF7L2/TCF4, a Wnt signaling pathway effector, to the promoters of target genes. Plays a role in stress granule formation.</text>
</comment>
<evidence type="ECO:0000256" key="5">
    <source>
        <dbReference type="ARBA" id="ARBA00022553"/>
    </source>
</evidence>
<keyword evidence="5" id="KW-0597">Phosphoprotein</keyword>
<organism evidence="12 13">
    <name type="scientific">Callipepla squamata</name>
    <name type="common">Scaled quail</name>
    <dbReference type="NCBI Taxonomy" id="9009"/>
    <lineage>
        <taxon>Eukaryota</taxon>
        <taxon>Metazoa</taxon>
        <taxon>Chordata</taxon>
        <taxon>Craniata</taxon>
        <taxon>Vertebrata</taxon>
        <taxon>Euteleostomi</taxon>
        <taxon>Archelosauria</taxon>
        <taxon>Archosauria</taxon>
        <taxon>Dinosauria</taxon>
        <taxon>Saurischia</taxon>
        <taxon>Theropoda</taxon>
        <taxon>Coelurosauria</taxon>
        <taxon>Aves</taxon>
        <taxon>Neognathae</taxon>
        <taxon>Galloanserae</taxon>
        <taxon>Galliformes</taxon>
        <taxon>Odontophoridae</taxon>
        <taxon>Callipepla</taxon>
    </lineage>
</organism>
<evidence type="ECO:0000256" key="3">
    <source>
        <dbReference type="ARBA" id="ARBA00014066"/>
    </source>
</evidence>
<evidence type="ECO:0000256" key="8">
    <source>
        <dbReference type="ARBA" id="ARBA00032174"/>
    </source>
</evidence>
<feature type="region of interest" description="Disordered" evidence="11">
    <location>
        <begin position="1"/>
        <end position="44"/>
    </location>
</feature>
<dbReference type="OrthoDB" id="6514304at2759"/>
<dbReference type="PANTHER" id="PTHR31638:SF3">
    <property type="entry name" value="DAZ-ASSOCIATED PROTEIN 2"/>
    <property type="match status" value="1"/>
</dbReference>
<evidence type="ECO:0000256" key="10">
    <source>
        <dbReference type="ARBA" id="ARBA00045449"/>
    </source>
</evidence>
<evidence type="ECO:0000313" key="12">
    <source>
        <dbReference type="EMBL" id="OXB56717.1"/>
    </source>
</evidence>
<keyword evidence="6" id="KW-0832">Ubl conjugation</keyword>
<keyword evidence="4" id="KW-0963">Cytoplasm</keyword>
<dbReference type="PANTHER" id="PTHR31638">
    <property type="entry name" value="DAZ-ASSOCIATED PROTEIN 2"/>
    <property type="match status" value="1"/>
</dbReference>
<keyword evidence="7" id="KW-0539">Nucleus</keyword>
<proteinExistence type="predicted"/>
<evidence type="ECO:0000256" key="4">
    <source>
        <dbReference type="ARBA" id="ARBA00022490"/>
    </source>
</evidence>
<feature type="compositionally biased region" description="Polar residues" evidence="11">
    <location>
        <begin position="59"/>
        <end position="75"/>
    </location>
</feature>
<dbReference type="STRING" id="9009.A0A226MN48"/>
<dbReference type="GO" id="GO:0016607">
    <property type="term" value="C:nuclear speck"/>
    <property type="evidence" value="ECO:0007669"/>
    <property type="project" value="UniProtKB-SubCell"/>
</dbReference>
<comment type="caution">
    <text evidence="12">The sequence shown here is derived from an EMBL/GenBank/DDBJ whole genome shotgun (WGS) entry which is preliminary data.</text>
</comment>
<evidence type="ECO:0000256" key="11">
    <source>
        <dbReference type="SAM" id="MobiDB-lite"/>
    </source>
</evidence>
<evidence type="ECO:0000313" key="13">
    <source>
        <dbReference type="Proteomes" id="UP000198323"/>
    </source>
</evidence>
<evidence type="ECO:0000256" key="9">
    <source>
        <dbReference type="ARBA" id="ARBA00034352"/>
    </source>
</evidence>
<dbReference type="InterPro" id="IPR022730">
    <property type="entry name" value="DAZ_assoc-2"/>
</dbReference>
<protein>
    <recommendedName>
        <fullName evidence="3">DAZ-associated protein 2</fullName>
    </recommendedName>
    <alternativeName>
        <fullName evidence="8">Deleted in azoospermia-associated protein 2</fullName>
    </alternativeName>
    <alternativeName>
        <fullName evidence="9">Proline-rich transcript in brain protein</fullName>
    </alternativeName>
</protein>
<evidence type="ECO:0000256" key="7">
    <source>
        <dbReference type="ARBA" id="ARBA00023242"/>
    </source>
</evidence>
<dbReference type="AlphaFoldDB" id="A0A226MN48"/>
<dbReference type="Pfam" id="PF11029">
    <property type="entry name" value="DAZAP2"/>
    <property type="match status" value="1"/>
</dbReference>
<keyword evidence="13" id="KW-1185">Reference proteome</keyword>
<evidence type="ECO:0000256" key="1">
    <source>
        <dbReference type="ARBA" id="ARBA00004210"/>
    </source>
</evidence>
<dbReference type="EMBL" id="MCFN01000623">
    <property type="protein sequence ID" value="OXB56717.1"/>
    <property type="molecule type" value="Genomic_DNA"/>
</dbReference>
<comment type="subcellular location">
    <subcellularLocation>
        <location evidence="1">Cytoplasm</location>
        <location evidence="1">Stress granule</location>
    </subcellularLocation>
    <subcellularLocation>
        <location evidence="2">Nucleus speckle</location>
    </subcellularLocation>
</comment>
<reference evidence="12 13" key="1">
    <citation type="submission" date="2016-07" db="EMBL/GenBank/DDBJ databases">
        <title>Disparate Historic Effective Population Sizes Predicted by Modern Levels of Genome Diversity for the Scaled Quail (Callipepla squamata) and the Northern Bobwhite (Colinus virginianus): Inferences from First and Second Generation Draft Genome Assemblies for Sympatric New World Quail.</title>
        <authorList>
            <person name="Oldeschulte D.L."/>
            <person name="Halley Y.A."/>
            <person name="Bhattarai E.K."/>
            <person name="Brashear W.A."/>
            <person name="Hill J."/>
            <person name="Metz R.P."/>
            <person name="Johnson C.D."/>
            <person name="Rollins D."/>
            <person name="Peterson M.J."/>
            <person name="Bickhart D.M."/>
            <person name="Decker J.E."/>
            <person name="Seabury C.M."/>
        </authorList>
    </citation>
    <scope>NUCLEOTIDE SEQUENCE [LARGE SCALE GENOMIC DNA]</scope>
    <source>
        <strain evidence="12 13">Texas</strain>
        <tissue evidence="12">Leg muscle</tissue>
    </source>
</reference>
<name>A0A226MN48_CALSU</name>
<accession>A0A226MN48</accession>
<feature type="region of interest" description="Disordered" evidence="11">
    <location>
        <begin position="59"/>
        <end position="97"/>
    </location>
</feature>
<dbReference type="GO" id="GO:0010494">
    <property type="term" value="C:cytoplasmic stress granule"/>
    <property type="evidence" value="ECO:0007669"/>
    <property type="project" value="UniProtKB-SubCell"/>
</dbReference>
<sequence length="188" mass="18864">MATDRGLTLCVPWGGDSGAGGDSLDDVMSVDQPERGSGGGEGGALVAAYGSGSDLLSPLTGQYPTQPSYPVQSAANPPVYPQTVPLPQPPPYTDAPPAYSELYRPSFVPLGAATVPTMSAAYPGASVFLPVAQSVAVGPIGSSVPMAYYPVGPVYPPGSTVLVEGGFDAGARFGAGGTASIPRGFRML</sequence>